<sequence length="474" mass="53890">MINLFDTFQPKSFTPFAGFAAPTNSMCSHSLSQLTGFAINNFIAQQNLPSISEIFSPIQQSETPQNTSFSDVTRFGISETSDKSHHLAFSNTACNTVAERVPTVSSAIPSPTLSSTTLQLDNESAANSQSHPTFPVINKPSAQEKKEAHLVLANLLEEIPKFDEYNNTKLMETTGWTEDMIRKWFKETRHQKLEKLFFEHPFADEQKARKVGVIMPDSISVPETLKFLRNNFLIRYLRGGNVFNMPKKMQVIEQCLQENAEPSMKNVAKISNKLKVKRREVHNYISMREKLIAIHGNVNFVHSRTINEKEEKNVESEGKEKILSETTLSKNPGDDLPTGKQSVKALEMETFQDKIMKRLFINQPFMESAPIINSYMNLARETCIAKYLRGILTLDDLPQQMLILEFLLQKSNQVSRQLVVNLAAIAKVKESQVYDYIEMRARCIKEFEAEQRMRNEVDKGIVGKHSSVGSDQDK</sequence>
<evidence type="ECO:0000313" key="3">
    <source>
        <dbReference type="Proteomes" id="UP000827892"/>
    </source>
</evidence>
<proteinExistence type="predicted"/>
<name>A0AAE9CWP2_CAEBR</name>
<feature type="compositionally biased region" description="Basic and acidic residues" evidence="1">
    <location>
        <begin position="311"/>
        <end position="323"/>
    </location>
</feature>
<reference evidence="2 3" key="1">
    <citation type="submission" date="2022-05" db="EMBL/GenBank/DDBJ databases">
        <title>Chromosome-level reference genomes for two strains of Caenorhabditis briggsae: an improved platform for comparative genomics.</title>
        <authorList>
            <person name="Stevens L."/>
            <person name="Andersen E.C."/>
        </authorList>
    </citation>
    <scope>NUCLEOTIDE SEQUENCE [LARGE SCALE GENOMIC DNA]</scope>
    <source>
        <strain evidence="2">QX1410_ONT</strain>
        <tissue evidence="2">Whole-organism</tissue>
    </source>
</reference>
<feature type="region of interest" description="Disordered" evidence="1">
    <location>
        <begin position="311"/>
        <end position="337"/>
    </location>
</feature>
<evidence type="ECO:0000313" key="2">
    <source>
        <dbReference type="EMBL" id="ULT84777.1"/>
    </source>
</evidence>
<evidence type="ECO:0000256" key="1">
    <source>
        <dbReference type="SAM" id="MobiDB-lite"/>
    </source>
</evidence>
<dbReference type="Proteomes" id="UP000827892">
    <property type="component" value="Chromosome X"/>
</dbReference>
<protein>
    <submittedName>
        <fullName evidence="2">Uncharacterized protein</fullName>
    </submittedName>
</protein>
<dbReference type="AlphaFoldDB" id="A0AAE9CWP2"/>
<gene>
    <name evidence="2" type="ORF">L3Y34_013454</name>
</gene>
<organism evidence="2 3">
    <name type="scientific">Caenorhabditis briggsae</name>
    <dbReference type="NCBI Taxonomy" id="6238"/>
    <lineage>
        <taxon>Eukaryota</taxon>
        <taxon>Metazoa</taxon>
        <taxon>Ecdysozoa</taxon>
        <taxon>Nematoda</taxon>
        <taxon>Chromadorea</taxon>
        <taxon>Rhabditida</taxon>
        <taxon>Rhabditina</taxon>
        <taxon>Rhabditomorpha</taxon>
        <taxon>Rhabditoidea</taxon>
        <taxon>Rhabditidae</taxon>
        <taxon>Peloderinae</taxon>
        <taxon>Caenorhabditis</taxon>
    </lineage>
</organism>
<accession>A0AAE9CWP2</accession>
<dbReference type="EMBL" id="CP090896">
    <property type="protein sequence ID" value="ULT84777.1"/>
    <property type="molecule type" value="Genomic_DNA"/>
</dbReference>